<dbReference type="SUPFAM" id="SSF143880">
    <property type="entry name" value="NE0471 N-terminal domain-like"/>
    <property type="match status" value="1"/>
</dbReference>
<comment type="caution">
    <text evidence="2">The sequence shown here is derived from an EMBL/GenBank/DDBJ whole genome shotgun (WGS) entry which is preliminary data.</text>
</comment>
<sequence length="80" mass="9187">MKLQQFEQLDGYRFKLVFENGETRQTDLKELVGDHVAIDALCSARLDPEWGCLEFNGGLVDIEPKTLYKFACTEQFERAA</sequence>
<dbReference type="Gene3D" id="3.30.2020.10">
    <property type="entry name" value="NE0471-like N-terminal domain"/>
    <property type="match status" value="1"/>
</dbReference>
<accession>A0A177MGS2</accession>
<evidence type="ECO:0000313" key="3">
    <source>
        <dbReference type="Proteomes" id="UP000077763"/>
    </source>
</evidence>
<dbReference type="Proteomes" id="UP000078090">
    <property type="component" value="Unassembled WGS sequence"/>
</dbReference>
<evidence type="ECO:0000313" key="2">
    <source>
        <dbReference type="EMBL" id="OAI04664.1"/>
    </source>
</evidence>
<reference evidence="2 3" key="2">
    <citation type="submission" date="2016-03" db="EMBL/GenBank/DDBJ databases">
        <authorList>
            <person name="Ploux O."/>
        </authorList>
    </citation>
    <scope>NUCLEOTIDE SEQUENCE [LARGE SCALE GENOMIC DNA]</scope>
    <source>
        <strain evidence="1">R-45363</strain>
        <strain evidence="2 3">R-45371</strain>
    </source>
</reference>
<evidence type="ECO:0000313" key="4">
    <source>
        <dbReference type="Proteomes" id="UP000078090"/>
    </source>
</evidence>
<reference evidence="4" key="1">
    <citation type="submission" date="2016-03" db="EMBL/GenBank/DDBJ databases">
        <authorList>
            <person name="Heylen K."/>
            <person name="De Vos P."/>
            <person name="Vekeman B."/>
        </authorList>
    </citation>
    <scope>NUCLEOTIDE SEQUENCE [LARGE SCALE GENOMIC DNA]</scope>
    <source>
        <strain evidence="4">R-45363</strain>
    </source>
</reference>
<dbReference type="EMBL" id="LUUG01000093">
    <property type="protein sequence ID" value="OAI01066.1"/>
    <property type="molecule type" value="Genomic_DNA"/>
</dbReference>
<dbReference type="RefSeq" id="WP_064009607.1">
    <property type="nucleotide sequence ID" value="NZ_LUUG01000093.1"/>
</dbReference>
<organism evidence="2 3">
    <name type="scientific">Methylomonas methanica</name>
    <dbReference type="NCBI Taxonomy" id="421"/>
    <lineage>
        <taxon>Bacteria</taxon>
        <taxon>Pseudomonadati</taxon>
        <taxon>Pseudomonadota</taxon>
        <taxon>Gammaproteobacteria</taxon>
        <taxon>Methylococcales</taxon>
        <taxon>Methylococcaceae</taxon>
        <taxon>Methylomonas</taxon>
    </lineage>
</organism>
<dbReference type="AlphaFoldDB" id="A0A177MGS2"/>
<dbReference type="InterPro" id="IPR036782">
    <property type="entry name" value="NE0471-like_N"/>
</dbReference>
<dbReference type="Pfam" id="PF10387">
    <property type="entry name" value="DUF2442"/>
    <property type="match status" value="1"/>
</dbReference>
<dbReference type="InterPro" id="IPR018841">
    <property type="entry name" value="DUF2442"/>
</dbReference>
<name>A0A177MGS2_METMH</name>
<evidence type="ECO:0000313" key="1">
    <source>
        <dbReference type="EMBL" id="OAI01066.1"/>
    </source>
</evidence>
<gene>
    <name evidence="1" type="ORF">A1332_03235</name>
    <name evidence="2" type="ORF">A1353_13015</name>
</gene>
<protein>
    <recommendedName>
        <fullName evidence="5">DUF2442 domain-containing protein</fullName>
    </recommendedName>
</protein>
<proteinExistence type="predicted"/>
<evidence type="ECO:0008006" key="5">
    <source>
        <dbReference type="Google" id="ProtNLM"/>
    </source>
</evidence>
<dbReference type="EMBL" id="LUUH01000049">
    <property type="protein sequence ID" value="OAI04664.1"/>
    <property type="molecule type" value="Genomic_DNA"/>
</dbReference>
<dbReference type="Proteomes" id="UP000077763">
    <property type="component" value="Unassembled WGS sequence"/>
</dbReference>